<name>A0A6C0KNR7_9ZZZZ</name>
<dbReference type="EMBL" id="MN740921">
    <property type="protein sequence ID" value="QHU17978.1"/>
    <property type="molecule type" value="Genomic_DNA"/>
</dbReference>
<keyword evidence="1" id="KW-0472">Membrane</keyword>
<feature type="transmembrane region" description="Helical" evidence="1">
    <location>
        <begin position="12"/>
        <end position="32"/>
    </location>
</feature>
<dbReference type="AlphaFoldDB" id="A0A6C0KNR7"/>
<proteinExistence type="predicted"/>
<feature type="transmembrane region" description="Helical" evidence="1">
    <location>
        <begin position="67"/>
        <end position="85"/>
    </location>
</feature>
<evidence type="ECO:0000256" key="1">
    <source>
        <dbReference type="SAM" id="Phobius"/>
    </source>
</evidence>
<feature type="transmembrane region" description="Helical" evidence="1">
    <location>
        <begin position="38"/>
        <end position="55"/>
    </location>
</feature>
<keyword evidence="1" id="KW-1133">Transmembrane helix</keyword>
<accession>A0A6C0KNR7</accession>
<reference evidence="2" key="1">
    <citation type="journal article" date="2020" name="Nature">
        <title>Giant virus diversity and host interactions through global metagenomics.</title>
        <authorList>
            <person name="Schulz F."/>
            <person name="Roux S."/>
            <person name="Paez-Espino D."/>
            <person name="Jungbluth S."/>
            <person name="Walsh D.A."/>
            <person name="Denef V.J."/>
            <person name="McMahon K.D."/>
            <person name="Konstantinidis K.T."/>
            <person name="Eloe-Fadrosh E.A."/>
            <person name="Kyrpides N.C."/>
            <person name="Woyke T."/>
        </authorList>
    </citation>
    <scope>NUCLEOTIDE SEQUENCE</scope>
    <source>
        <strain evidence="2">GVMAG-S-3300012919-55</strain>
    </source>
</reference>
<protein>
    <submittedName>
        <fullName evidence="2">Uncharacterized protein</fullName>
    </submittedName>
</protein>
<evidence type="ECO:0000313" key="2">
    <source>
        <dbReference type="EMBL" id="QHU17978.1"/>
    </source>
</evidence>
<feature type="transmembrane region" description="Helical" evidence="1">
    <location>
        <begin position="91"/>
        <end position="112"/>
    </location>
</feature>
<feature type="transmembrane region" description="Helical" evidence="1">
    <location>
        <begin position="124"/>
        <end position="145"/>
    </location>
</feature>
<keyword evidence="1" id="KW-0812">Transmembrane</keyword>
<sequence>MKYNKQHFICINHYYLYISSHYFLIPLFLCIYTNRYDLGFWILSILVTSILRWGNPTKELYQYIDHNWVKVIFMYFLISTIDMAMKNKMEMTIIVFIFGILLSILIIWLFEYAVYIRYHHERNWFIIHMLVHFYAIIGCMGLVFIDYDFTTLIRSGIRFTRQYFQNVIRG</sequence>
<organism evidence="2">
    <name type="scientific">viral metagenome</name>
    <dbReference type="NCBI Taxonomy" id="1070528"/>
    <lineage>
        <taxon>unclassified sequences</taxon>
        <taxon>metagenomes</taxon>
        <taxon>organismal metagenomes</taxon>
    </lineage>
</organism>